<dbReference type="SMART" id="SM00355">
    <property type="entry name" value="ZnF_C2H2"/>
    <property type="match status" value="3"/>
</dbReference>
<dbReference type="Gene3D" id="1.25.40.20">
    <property type="entry name" value="Ankyrin repeat-containing domain"/>
    <property type="match status" value="2"/>
</dbReference>
<dbReference type="GO" id="GO:0008270">
    <property type="term" value="F:zinc ion binding"/>
    <property type="evidence" value="ECO:0007669"/>
    <property type="project" value="UniProtKB-KW"/>
</dbReference>
<dbReference type="OrthoDB" id="3770194at2759"/>
<feature type="domain" description="C2H2-type" evidence="5">
    <location>
        <begin position="63"/>
        <end position="93"/>
    </location>
</feature>
<protein>
    <submittedName>
        <fullName evidence="6">Ankyrin repeat-containing domain protein</fullName>
    </submittedName>
</protein>
<evidence type="ECO:0000313" key="7">
    <source>
        <dbReference type="Proteomes" id="UP000813461"/>
    </source>
</evidence>
<dbReference type="SMART" id="SM00248">
    <property type="entry name" value="ANK"/>
    <property type="match status" value="7"/>
</dbReference>
<proteinExistence type="predicted"/>
<reference evidence="6" key="1">
    <citation type="journal article" date="2021" name="Nat. Commun.">
        <title>Genetic determinants of endophytism in the Arabidopsis root mycobiome.</title>
        <authorList>
            <person name="Mesny F."/>
            <person name="Miyauchi S."/>
            <person name="Thiergart T."/>
            <person name="Pickel B."/>
            <person name="Atanasova L."/>
            <person name="Karlsson M."/>
            <person name="Huettel B."/>
            <person name="Barry K.W."/>
            <person name="Haridas S."/>
            <person name="Chen C."/>
            <person name="Bauer D."/>
            <person name="Andreopoulos W."/>
            <person name="Pangilinan J."/>
            <person name="LaButti K."/>
            <person name="Riley R."/>
            <person name="Lipzen A."/>
            <person name="Clum A."/>
            <person name="Drula E."/>
            <person name="Henrissat B."/>
            <person name="Kohler A."/>
            <person name="Grigoriev I.V."/>
            <person name="Martin F.M."/>
            <person name="Hacquard S."/>
        </authorList>
    </citation>
    <scope>NUCLEOTIDE SEQUENCE</scope>
    <source>
        <strain evidence="6">MPI-SDFR-AT-0120</strain>
    </source>
</reference>
<evidence type="ECO:0000256" key="1">
    <source>
        <dbReference type="ARBA" id="ARBA00022737"/>
    </source>
</evidence>
<keyword evidence="4" id="KW-0863">Zinc-finger</keyword>
<gene>
    <name evidence="6" type="ORF">FB567DRAFT_83113</name>
</gene>
<comment type="caution">
    <text evidence="6">The sequence shown here is derived from an EMBL/GenBank/DDBJ whole genome shotgun (WGS) entry which is preliminary data.</text>
</comment>
<evidence type="ECO:0000259" key="5">
    <source>
        <dbReference type="PROSITE" id="PS50157"/>
    </source>
</evidence>
<dbReference type="PANTHER" id="PTHR24198">
    <property type="entry name" value="ANKYRIN REPEAT AND PROTEIN KINASE DOMAIN-CONTAINING PROTEIN"/>
    <property type="match status" value="1"/>
</dbReference>
<dbReference type="EMBL" id="JAGMVJ010000012">
    <property type="protein sequence ID" value="KAH7084465.1"/>
    <property type="molecule type" value="Genomic_DNA"/>
</dbReference>
<dbReference type="SUPFAM" id="SSF48403">
    <property type="entry name" value="Ankyrin repeat"/>
    <property type="match status" value="2"/>
</dbReference>
<evidence type="ECO:0000256" key="3">
    <source>
        <dbReference type="PROSITE-ProRule" id="PRU00023"/>
    </source>
</evidence>
<dbReference type="PROSITE" id="PS00028">
    <property type="entry name" value="ZINC_FINGER_C2H2_1"/>
    <property type="match status" value="2"/>
</dbReference>
<dbReference type="AlphaFoldDB" id="A0A8K0R5V3"/>
<dbReference type="Gene3D" id="3.30.160.60">
    <property type="entry name" value="Classic Zinc Finger"/>
    <property type="match status" value="1"/>
</dbReference>
<keyword evidence="7" id="KW-1185">Reference proteome</keyword>
<evidence type="ECO:0000256" key="2">
    <source>
        <dbReference type="ARBA" id="ARBA00023043"/>
    </source>
</evidence>
<dbReference type="InterPro" id="IPR002110">
    <property type="entry name" value="Ankyrin_rpt"/>
</dbReference>
<dbReference type="Pfam" id="PF00096">
    <property type="entry name" value="zf-C2H2"/>
    <property type="match status" value="1"/>
</dbReference>
<dbReference type="SUPFAM" id="SSF57667">
    <property type="entry name" value="beta-beta-alpha zinc fingers"/>
    <property type="match status" value="2"/>
</dbReference>
<sequence length="656" mass="73315">MTADEVFACLRCPKTFSERKRLTQHDKSHSKPHACKVCSRSFARRTDLERHIINIHRLGNTLFACNVNNCTYKAKRKDNLTKHHREVHDVKSKLQIGNLPVLHVIVDQEIVPQTTFSTPIQKDVTPPWALLMAAANRGDVVLLDYALSIVSDINYQAEDGNTALHCAASAGQAGIVRHLLETGASINCCNNLAKKRRPLHEAILGRQPAVITVLLQAGADFKTSDGVGASIASYIAVANDVDTTRAFLDGVPPSIVPDFAFSVLRSAIERRKHAIIRWLTLTYPIPVRAEKEVRRSLIYKAVVYGDEKALAMIIPLYEGHDQTSPKLVSTASLALYQAVRNDAVAKVQMLLQCQCIDVNQLVGRFEYINGSCFYSHTSLHLAVRSGCVELLGLLLNHKAIDIHSKDRRGYTAADWAMNMKKWHILRLIAMKTGFPGDHAQVASDEVGDPDPDEFWTVAKHLMDQGLLLSNGSVWDEIVQSWKKSDGTTFASLLIDQRGFNVNYRLGSEGESALHGAARHHRHDVFKLFLDHRDIDVNLRLLWHPCGDTVLHYAVRYDNMTAVRLLLDHPKIDLTKRDRDVRTPLELAISLGRNEMADVILSRMFHGPHVFELAPVLPPIGLAACNLPDVRYQQDTATYGTEKSALPFVEDAPQHER</sequence>
<dbReference type="PROSITE" id="PS50157">
    <property type="entry name" value="ZINC_FINGER_C2H2_2"/>
    <property type="match status" value="3"/>
</dbReference>
<feature type="repeat" description="ANK" evidence="3">
    <location>
        <begin position="194"/>
        <end position="226"/>
    </location>
</feature>
<accession>A0A8K0R5V3</accession>
<name>A0A8K0R5V3_9PLEO</name>
<dbReference type="Pfam" id="PF12796">
    <property type="entry name" value="Ank_2"/>
    <property type="match status" value="2"/>
</dbReference>
<dbReference type="PROSITE" id="PS50088">
    <property type="entry name" value="ANK_REPEAT"/>
    <property type="match status" value="2"/>
</dbReference>
<feature type="repeat" description="ANK" evidence="3">
    <location>
        <begin position="159"/>
        <end position="191"/>
    </location>
</feature>
<dbReference type="Proteomes" id="UP000813461">
    <property type="component" value="Unassembled WGS sequence"/>
</dbReference>
<keyword evidence="4" id="KW-0479">Metal-binding</keyword>
<dbReference type="Pfam" id="PF00023">
    <property type="entry name" value="Ank"/>
    <property type="match status" value="2"/>
</dbReference>
<keyword evidence="1" id="KW-0677">Repeat</keyword>
<keyword evidence="4" id="KW-0862">Zinc</keyword>
<evidence type="ECO:0000313" key="6">
    <source>
        <dbReference type="EMBL" id="KAH7084465.1"/>
    </source>
</evidence>
<feature type="domain" description="C2H2-type" evidence="5">
    <location>
        <begin position="7"/>
        <end position="34"/>
    </location>
</feature>
<keyword evidence="2 3" id="KW-0040">ANK repeat</keyword>
<organism evidence="6 7">
    <name type="scientific">Paraphoma chrysanthemicola</name>
    <dbReference type="NCBI Taxonomy" id="798071"/>
    <lineage>
        <taxon>Eukaryota</taxon>
        <taxon>Fungi</taxon>
        <taxon>Dikarya</taxon>
        <taxon>Ascomycota</taxon>
        <taxon>Pezizomycotina</taxon>
        <taxon>Dothideomycetes</taxon>
        <taxon>Pleosporomycetidae</taxon>
        <taxon>Pleosporales</taxon>
        <taxon>Pleosporineae</taxon>
        <taxon>Phaeosphaeriaceae</taxon>
        <taxon>Paraphoma</taxon>
    </lineage>
</organism>
<dbReference type="InterPro" id="IPR036236">
    <property type="entry name" value="Znf_C2H2_sf"/>
</dbReference>
<feature type="domain" description="C2H2-type" evidence="5">
    <location>
        <begin position="33"/>
        <end position="56"/>
    </location>
</feature>
<evidence type="ECO:0000256" key="4">
    <source>
        <dbReference type="PROSITE-ProRule" id="PRU00042"/>
    </source>
</evidence>
<dbReference type="PROSITE" id="PS50297">
    <property type="entry name" value="ANK_REP_REGION"/>
    <property type="match status" value="2"/>
</dbReference>
<dbReference type="InterPro" id="IPR013087">
    <property type="entry name" value="Znf_C2H2_type"/>
</dbReference>
<dbReference type="PANTHER" id="PTHR24198:SF165">
    <property type="entry name" value="ANKYRIN REPEAT-CONTAINING PROTEIN-RELATED"/>
    <property type="match status" value="1"/>
</dbReference>
<dbReference type="InterPro" id="IPR036770">
    <property type="entry name" value="Ankyrin_rpt-contain_sf"/>
</dbReference>